<dbReference type="OrthoDB" id="6305173at2"/>
<dbReference type="EMBL" id="JHEH01000018">
    <property type="protein sequence ID" value="KEP69100.1"/>
    <property type="molecule type" value="Genomic_DNA"/>
</dbReference>
<proteinExistence type="predicted"/>
<evidence type="ECO:0000313" key="3">
    <source>
        <dbReference type="EMBL" id="KEP69100.1"/>
    </source>
</evidence>
<comment type="caution">
    <text evidence="3">The sequence shown here is derived from an EMBL/GenBank/DDBJ whole genome shotgun (WGS) entry which is preliminary data.</text>
</comment>
<keyword evidence="4" id="KW-1185">Reference proteome</keyword>
<dbReference type="eggNOG" id="COG2931">
    <property type="taxonomic scope" value="Bacteria"/>
</dbReference>
<name>A0A074TG38_9RHOB</name>
<gene>
    <name evidence="3" type="ORF">DL1_05780</name>
</gene>
<feature type="region of interest" description="Disordered" evidence="1">
    <location>
        <begin position="1"/>
        <end position="33"/>
    </location>
</feature>
<evidence type="ECO:0000256" key="1">
    <source>
        <dbReference type="SAM" id="MobiDB-lite"/>
    </source>
</evidence>
<dbReference type="Proteomes" id="UP000027725">
    <property type="component" value="Unassembled WGS sequence"/>
</dbReference>
<accession>A0A074TG38</accession>
<dbReference type="AlphaFoldDB" id="A0A074TG38"/>
<sequence length="269" mass="29284">MSNTHRSVAGLTPAHTTSHSHETAAPARVLRATPPVPKRTLKASGLTRRYAMSWLGAGGFIEDETRIAPAIPLFEEGFSALARGAVLVGEAGPIAIEDLLPGMRVHTAEERIETVTWIGTMTMFPANADQGAKMIRVTADAFGQGRPMPDLMLGPYARICLRDARLRGRLGIEQAYVPISGFVDGVSVIEVQPVSPVSVYHVVLERQGSLRIAGLEVESYHPGEGAERLMESRMAQLFGDIFPQVERLSDFGRMAHPRLTKFEVEDMLG</sequence>
<dbReference type="STRING" id="1185766.SAMN05216224_101578"/>
<reference evidence="3 4" key="1">
    <citation type="submission" date="2014-03" db="EMBL/GenBank/DDBJ databases">
        <title>The draft genome sequence of Thioclava dalianensis DLFJ1-1.</title>
        <authorList>
            <person name="Lai Q."/>
            <person name="Shao Z."/>
        </authorList>
    </citation>
    <scope>NUCLEOTIDE SEQUENCE [LARGE SCALE GENOMIC DNA]</scope>
    <source>
        <strain evidence="3 4">DLFJ1-1</strain>
    </source>
</reference>
<dbReference type="InterPro" id="IPR028992">
    <property type="entry name" value="Hedgehog/Intein_dom"/>
</dbReference>
<organism evidence="3 4">
    <name type="scientific">Thioclava dalianensis</name>
    <dbReference type="NCBI Taxonomy" id="1185766"/>
    <lineage>
        <taxon>Bacteria</taxon>
        <taxon>Pseudomonadati</taxon>
        <taxon>Pseudomonadota</taxon>
        <taxon>Alphaproteobacteria</taxon>
        <taxon>Rhodobacterales</taxon>
        <taxon>Paracoccaceae</taxon>
        <taxon>Thioclava</taxon>
    </lineage>
</organism>
<dbReference type="RefSeq" id="WP_051693565.1">
    <property type="nucleotide sequence ID" value="NZ_FOVB01000001.1"/>
</dbReference>
<protein>
    <submittedName>
        <fullName evidence="3">Type I secretion protein</fullName>
    </submittedName>
</protein>
<evidence type="ECO:0000259" key="2">
    <source>
        <dbReference type="Pfam" id="PF13403"/>
    </source>
</evidence>
<feature type="domain" description="Hedgehog/Intein (Hint)" evidence="2">
    <location>
        <begin position="81"/>
        <end position="223"/>
    </location>
</feature>
<evidence type="ECO:0000313" key="4">
    <source>
        <dbReference type="Proteomes" id="UP000027725"/>
    </source>
</evidence>
<dbReference type="Pfam" id="PF13403">
    <property type="entry name" value="Hint_2"/>
    <property type="match status" value="1"/>
</dbReference>